<reference evidence="1 2" key="2">
    <citation type="journal article" date="2013" name="Plant Cell Physiol.">
        <title>Rice Annotation Project Database (RAP-DB): an integrative and interactive database for rice genomics.</title>
        <authorList>
            <person name="Sakai H."/>
            <person name="Lee S.S."/>
            <person name="Tanaka T."/>
            <person name="Numa H."/>
            <person name="Kim J."/>
            <person name="Kawahara Y."/>
            <person name="Wakimoto H."/>
            <person name="Yang C.C."/>
            <person name="Iwamoto M."/>
            <person name="Abe T."/>
            <person name="Yamada Y."/>
            <person name="Muto A."/>
            <person name="Inokuchi H."/>
            <person name="Ikemura T."/>
            <person name="Matsumoto T."/>
            <person name="Sasaki T."/>
            <person name="Itoh T."/>
        </authorList>
    </citation>
    <scope>NUCLEOTIDE SEQUENCE [LARGE SCALE GENOMIC DNA]</scope>
    <source>
        <strain evidence="2">cv. Nipponbare</strain>
    </source>
</reference>
<organism evidence="1 2">
    <name type="scientific">Oryza sativa subsp. japonica</name>
    <name type="common">Rice</name>
    <dbReference type="NCBI Taxonomy" id="39947"/>
    <lineage>
        <taxon>Eukaryota</taxon>
        <taxon>Viridiplantae</taxon>
        <taxon>Streptophyta</taxon>
        <taxon>Embryophyta</taxon>
        <taxon>Tracheophyta</taxon>
        <taxon>Spermatophyta</taxon>
        <taxon>Magnoliopsida</taxon>
        <taxon>Liliopsida</taxon>
        <taxon>Poales</taxon>
        <taxon>Poaceae</taxon>
        <taxon>BOP clade</taxon>
        <taxon>Oryzoideae</taxon>
        <taxon>Oryzeae</taxon>
        <taxon>Oryzinae</taxon>
        <taxon>Oryza</taxon>
        <taxon>Oryza sativa</taxon>
    </lineage>
</organism>
<evidence type="ECO:0000313" key="1">
    <source>
        <dbReference type="EMBL" id="BAS72649.1"/>
    </source>
</evidence>
<reference evidence="1 2" key="3">
    <citation type="journal article" date="2013" name="Rice">
        <title>Improvement of the Oryza sativa Nipponbare reference genome using next generation sequence and optical map data.</title>
        <authorList>
            <person name="Kawahara Y."/>
            <person name="de la Bastide M."/>
            <person name="Hamilton J.P."/>
            <person name="Kanamori H."/>
            <person name="McCombie W.R."/>
            <person name="Ouyang S."/>
            <person name="Schwartz D.C."/>
            <person name="Tanaka T."/>
            <person name="Wu J."/>
            <person name="Zhou S."/>
            <person name="Childs K.L."/>
            <person name="Davidson R.M."/>
            <person name="Lin H."/>
            <person name="Quesada-Ocampo L."/>
            <person name="Vaillancourt B."/>
            <person name="Sakai H."/>
            <person name="Lee S.S."/>
            <person name="Kim J."/>
            <person name="Numa H."/>
            <person name="Itoh T."/>
            <person name="Buell C.R."/>
            <person name="Matsumoto T."/>
        </authorList>
    </citation>
    <scope>NUCLEOTIDE SEQUENCE [LARGE SCALE GENOMIC DNA]</scope>
    <source>
        <strain evidence="2">cv. Nipponbare</strain>
    </source>
</reference>
<evidence type="ECO:0000313" key="2">
    <source>
        <dbReference type="Proteomes" id="UP000059680"/>
    </source>
</evidence>
<protein>
    <submittedName>
        <fullName evidence="1">Os01g0550950 protein</fullName>
    </submittedName>
</protein>
<reference evidence="2" key="1">
    <citation type="journal article" date="2005" name="Nature">
        <title>The map-based sequence of the rice genome.</title>
        <authorList>
            <consortium name="International rice genome sequencing project (IRGSP)"/>
            <person name="Matsumoto T."/>
            <person name="Wu J."/>
            <person name="Kanamori H."/>
            <person name="Katayose Y."/>
            <person name="Fujisawa M."/>
            <person name="Namiki N."/>
            <person name="Mizuno H."/>
            <person name="Yamamoto K."/>
            <person name="Antonio B.A."/>
            <person name="Baba T."/>
            <person name="Sakata K."/>
            <person name="Nagamura Y."/>
            <person name="Aoki H."/>
            <person name="Arikawa K."/>
            <person name="Arita K."/>
            <person name="Bito T."/>
            <person name="Chiden Y."/>
            <person name="Fujitsuka N."/>
            <person name="Fukunaka R."/>
            <person name="Hamada M."/>
            <person name="Harada C."/>
            <person name="Hayashi A."/>
            <person name="Hijishita S."/>
            <person name="Honda M."/>
            <person name="Hosokawa S."/>
            <person name="Ichikawa Y."/>
            <person name="Idonuma A."/>
            <person name="Iijima M."/>
            <person name="Ikeda M."/>
            <person name="Ikeno M."/>
            <person name="Ito K."/>
            <person name="Ito S."/>
            <person name="Ito T."/>
            <person name="Ito Y."/>
            <person name="Ito Y."/>
            <person name="Iwabuchi A."/>
            <person name="Kamiya K."/>
            <person name="Karasawa W."/>
            <person name="Kurita K."/>
            <person name="Katagiri S."/>
            <person name="Kikuta A."/>
            <person name="Kobayashi H."/>
            <person name="Kobayashi N."/>
            <person name="Machita K."/>
            <person name="Maehara T."/>
            <person name="Masukawa M."/>
            <person name="Mizubayashi T."/>
            <person name="Mukai Y."/>
            <person name="Nagasaki H."/>
            <person name="Nagata Y."/>
            <person name="Naito S."/>
            <person name="Nakashima M."/>
            <person name="Nakama Y."/>
            <person name="Nakamichi Y."/>
            <person name="Nakamura M."/>
            <person name="Meguro A."/>
            <person name="Negishi M."/>
            <person name="Ohta I."/>
            <person name="Ohta T."/>
            <person name="Okamoto M."/>
            <person name="Ono N."/>
            <person name="Saji S."/>
            <person name="Sakaguchi M."/>
            <person name="Sakai K."/>
            <person name="Shibata M."/>
            <person name="Shimokawa T."/>
            <person name="Song J."/>
            <person name="Takazaki Y."/>
            <person name="Terasawa K."/>
            <person name="Tsugane M."/>
            <person name="Tsuji K."/>
            <person name="Ueda S."/>
            <person name="Waki K."/>
            <person name="Yamagata H."/>
            <person name="Yamamoto M."/>
            <person name="Yamamoto S."/>
            <person name="Yamane H."/>
            <person name="Yoshiki S."/>
            <person name="Yoshihara R."/>
            <person name="Yukawa K."/>
            <person name="Zhong H."/>
            <person name="Yano M."/>
            <person name="Yuan Q."/>
            <person name="Ouyang S."/>
            <person name="Liu J."/>
            <person name="Jones K.M."/>
            <person name="Gansberger K."/>
            <person name="Moffat K."/>
            <person name="Hill J."/>
            <person name="Bera J."/>
            <person name="Fadrosh D."/>
            <person name="Jin S."/>
            <person name="Johri S."/>
            <person name="Kim M."/>
            <person name="Overton L."/>
            <person name="Reardon M."/>
            <person name="Tsitrin T."/>
            <person name="Vuong H."/>
            <person name="Weaver B."/>
            <person name="Ciecko A."/>
            <person name="Tallon L."/>
            <person name="Jackson J."/>
            <person name="Pai G."/>
            <person name="Aken S.V."/>
            <person name="Utterback T."/>
            <person name="Reidmuller S."/>
            <person name="Feldblyum T."/>
            <person name="Hsiao J."/>
            <person name="Zismann V."/>
            <person name="Iobst S."/>
            <person name="de Vazeille A.R."/>
            <person name="Buell C.R."/>
            <person name="Ying K."/>
            <person name="Li Y."/>
            <person name="Lu T."/>
            <person name="Huang Y."/>
            <person name="Zhao Q."/>
            <person name="Feng Q."/>
            <person name="Zhang L."/>
            <person name="Zhu J."/>
            <person name="Weng Q."/>
            <person name="Mu J."/>
            <person name="Lu Y."/>
            <person name="Fan D."/>
            <person name="Liu Y."/>
            <person name="Guan J."/>
            <person name="Zhang Y."/>
            <person name="Yu S."/>
            <person name="Liu X."/>
            <person name="Zhang Y."/>
            <person name="Hong G."/>
            <person name="Han B."/>
            <person name="Choisne N."/>
            <person name="Demange N."/>
            <person name="Orjeda G."/>
            <person name="Samain S."/>
            <person name="Cattolico L."/>
            <person name="Pelletier E."/>
            <person name="Couloux A."/>
            <person name="Segurens B."/>
            <person name="Wincker P."/>
            <person name="D'Hont A."/>
            <person name="Scarpelli C."/>
            <person name="Weissenbach J."/>
            <person name="Salanoubat M."/>
            <person name="Quetier F."/>
            <person name="Yu Y."/>
            <person name="Kim H.R."/>
            <person name="Rambo T."/>
            <person name="Currie J."/>
            <person name="Collura K."/>
            <person name="Luo M."/>
            <person name="Yang T."/>
            <person name="Ammiraju J.S.S."/>
            <person name="Engler F."/>
            <person name="Soderlund C."/>
            <person name="Wing R.A."/>
            <person name="Palmer L.E."/>
            <person name="de la Bastide M."/>
            <person name="Spiegel L."/>
            <person name="Nascimento L."/>
            <person name="Zutavern T."/>
            <person name="O'Shaughnessy A."/>
            <person name="Dike S."/>
            <person name="Dedhia N."/>
            <person name="Preston R."/>
            <person name="Balija V."/>
            <person name="McCombie W.R."/>
            <person name="Chow T."/>
            <person name="Chen H."/>
            <person name="Chung M."/>
            <person name="Chen C."/>
            <person name="Shaw J."/>
            <person name="Wu H."/>
            <person name="Hsiao K."/>
            <person name="Chao Y."/>
            <person name="Chu M."/>
            <person name="Cheng C."/>
            <person name="Hour A."/>
            <person name="Lee P."/>
            <person name="Lin S."/>
            <person name="Lin Y."/>
            <person name="Liou J."/>
            <person name="Liu S."/>
            <person name="Hsing Y."/>
            <person name="Raghuvanshi S."/>
            <person name="Mohanty A."/>
            <person name="Bharti A.K."/>
            <person name="Gaur A."/>
            <person name="Gupta V."/>
            <person name="Kumar D."/>
            <person name="Ravi V."/>
            <person name="Vij S."/>
            <person name="Kapur A."/>
            <person name="Khurana P."/>
            <person name="Khurana P."/>
            <person name="Khurana J.P."/>
            <person name="Tyagi A.K."/>
            <person name="Gaikwad K."/>
            <person name="Singh A."/>
            <person name="Dalal V."/>
            <person name="Srivastava S."/>
            <person name="Dixit A."/>
            <person name="Pal A.K."/>
            <person name="Ghazi I.A."/>
            <person name="Yadav M."/>
            <person name="Pandit A."/>
            <person name="Bhargava A."/>
            <person name="Sureshbabu K."/>
            <person name="Batra K."/>
            <person name="Sharma T.R."/>
            <person name="Mohapatra T."/>
            <person name="Singh N.K."/>
            <person name="Messing J."/>
            <person name="Nelson A.B."/>
            <person name="Fuks G."/>
            <person name="Kavchok S."/>
            <person name="Keizer G."/>
            <person name="Linton E."/>
            <person name="Llaca V."/>
            <person name="Song R."/>
            <person name="Tanyolac B."/>
            <person name="Young S."/>
            <person name="Ho-Il K."/>
            <person name="Hahn J.H."/>
            <person name="Sangsakoo G."/>
            <person name="Vanavichit A."/>
            <person name="de Mattos Luiz.A.T."/>
            <person name="Zimmer P.D."/>
            <person name="Malone G."/>
            <person name="Dellagostin O."/>
            <person name="de Oliveira A.C."/>
            <person name="Bevan M."/>
            <person name="Bancroft I."/>
            <person name="Minx P."/>
            <person name="Cordum H."/>
            <person name="Wilson R."/>
            <person name="Cheng Z."/>
            <person name="Jin W."/>
            <person name="Jiang J."/>
            <person name="Leong S.A."/>
            <person name="Iwama H."/>
            <person name="Gojobori T."/>
            <person name="Itoh T."/>
            <person name="Niimura Y."/>
            <person name="Fujii Y."/>
            <person name="Habara T."/>
            <person name="Sakai H."/>
            <person name="Sato Y."/>
            <person name="Wilson G."/>
            <person name="Kumar K."/>
            <person name="McCouch S."/>
            <person name="Juretic N."/>
            <person name="Hoen D."/>
            <person name="Wright S."/>
            <person name="Bruskiewich R."/>
            <person name="Bureau T."/>
            <person name="Miyao A."/>
            <person name="Hirochika H."/>
            <person name="Nishikawa T."/>
            <person name="Kadowaki K."/>
            <person name="Sugiura M."/>
            <person name="Burr B."/>
            <person name="Sasaki T."/>
        </authorList>
    </citation>
    <scope>NUCLEOTIDE SEQUENCE [LARGE SCALE GENOMIC DNA]</scope>
    <source>
        <strain evidence="2">cv. Nipponbare</strain>
    </source>
</reference>
<dbReference type="EMBL" id="AP014957">
    <property type="protein sequence ID" value="BAS72649.1"/>
    <property type="molecule type" value="Genomic_DNA"/>
</dbReference>
<accession>A0A0N7KD52</accession>
<dbReference type="AlphaFoldDB" id="A0A0N7KD52"/>
<dbReference type="PaxDb" id="39947-A0A0N7KD52"/>
<keyword evidence="2" id="KW-1185">Reference proteome</keyword>
<dbReference type="Gramene" id="Os01t0550950-00">
    <property type="protein sequence ID" value="Os01t0550950-00"/>
    <property type="gene ID" value="Os01g0550950"/>
</dbReference>
<gene>
    <name evidence="1" type="ordered locus">Os01g0550950</name>
    <name evidence="1" type="ORF">OSNPB_010550950</name>
</gene>
<proteinExistence type="predicted"/>
<dbReference type="InParanoid" id="A0A0N7KD52"/>
<sequence length="80" mass="8592">MVGGINNLDCSAVGGPAEPFLREMSTAHGCRNSRRIHLPAPFHGVSNACPQAGEDGRWPVAHIFALHLQPPITPCWVLPN</sequence>
<name>A0A0N7KD52_ORYSJ</name>
<dbReference type="Proteomes" id="UP000059680">
    <property type="component" value="Chromosome 1"/>
</dbReference>